<reference evidence="2" key="1">
    <citation type="submission" date="2019-08" db="EMBL/GenBank/DDBJ databases">
        <title>The genome of the North American firefly Photinus pyralis.</title>
        <authorList>
            <consortium name="Photinus pyralis genome working group"/>
            <person name="Fallon T.R."/>
            <person name="Sander Lower S.E."/>
            <person name="Weng J.-K."/>
        </authorList>
    </citation>
    <scope>NUCLEOTIDE SEQUENCE</scope>
    <source>
        <strain evidence="2">TRF0915ILg1</strain>
        <tissue evidence="2">Whole body</tissue>
    </source>
</reference>
<dbReference type="Proteomes" id="UP000801492">
    <property type="component" value="Unassembled WGS sequence"/>
</dbReference>
<gene>
    <name evidence="2" type="ORF">ILUMI_19624</name>
</gene>
<accession>A0A8K0CHU2</accession>
<protein>
    <recommendedName>
        <fullName evidence="1">PiggyBac transposable element-derived protein domain-containing protein</fullName>
    </recommendedName>
</protein>
<proteinExistence type="predicted"/>
<comment type="caution">
    <text evidence="2">The sequence shown here is derived from an EMBL/GenBank/DDBJ whole genome shotgun (WGS) entry which is preliminary data.</text>
</comment>
<feature type="non-terminal residue" evidence="2">
    <location>
        <position position="1"/>
    </location>
</feature>
<dbReference type="EMBL" id="VTPC01087326">
    <property type="protein sequence ID" value="KAF2886549.1"/>
    <property type="molecule type" value="Genomic_DNA"/>
</dbReference>
<dbReference type="PANTHER" id="PTHR46599">
    <property type="entry name" value="PIGGYBAC TRANSPOSABLE ELEMENT-DERIVED PROTEIN 4"/>
    <property type="match status" value="1"/>
</dbReference>
<dbReference type="Pfam" id="PF13843">
    <property type="entry name" value="DDE_Tnp_1_7"/>
    <property type="match status" value="1"/>
</dbReference>
<feature type="domain" description="PiggyBac transposable element-derived protein" evidence="1">
    <location>
        <begin position="5"/>
        <end position="207"/>
    </location>
</feature>
<dbReference type="OrthoDB" id="6602143at2759"/>
<keyword evidence="3" id="KW-1185">Reference proteome</keyword>
<organism evidence="2 3">
    <name type="scientific">Ignelater luminosus</name>
    <name type="common">Cucubano</name>
    <name type="synonym">Pyrophorus luminosus</name>
    <dbReference type="NCBI Taxonomy" id="2038154"/>
    <lineage>
        <taxon>Eukaryota</taxon>
        <taxon>Metazoa</taxon>
        <taxon>Ecdysozoa</taxon>
        <taxon>Arthropoda</taxon>
        <taxon>Hexapoda</taxon>
        <taxon>Insecta</taxon>
        <taxon>Pterygota</taxon>
        <taxon>Neoptera</taxon>
        <taxon>Endopterygota</taxon>
        <taxon>Coleoptera</taxon>
        <taxon>Polyphaga</taxon>
        <taxon>Elateriformia</taxon>
        <taxon>Elateroidea</taxon>
        <taxon>Elateridae</taxon>
        <taxon>Agrypninae</taxon>
        <taxon>Pyrophorini</taxon>
        <taxon>Ignelater</taxon>
    </lineage>
</organism>
<dbReference type="InterPro" id="IPR029526">
    <property type="entry name" value="PGBD"/>
</dbReference>
<evidence type="ECO:0000259" key="1">
    <source>
        <dbReference type="Pfam" id="PF13843"/>
    </source>
</evidence>
<sequence>DNDDPLLENDRLRKLYPLIKILVERFQDVYTPEQKLCIDETMAPFRGRLRFRQYIKNKRHEFGIKVYKLCCDGGYTYNLQVYCGSDGVQAGQAFANVVLYLIDGLFSSDRQLYTDNYYTCVSLATALLDKKAHLIGTLRSDSKYNPKEAVQKKLKAKKLFAQESETEVVVLKWRGKWDVLMLSAVHKDDLKQVKQRGGETDKPEVVVD</sequence>
<dbReference type="AlphaFoldDB" id="A0A8K0CHU2"/>
<name>A0A8K0CHU2_IGNLU</name>
<evidence type="ECO:0000313" key="2">
    <source>
        <dbReference type="EMBL" id="KAF2886549.1"/>
    </source>
</evidence>
<evidence type="ECO:0000313" key="3">
    <source>
        <dbReference type="Proteomes" id="UP000801492"/>
    </source>
</evidence>
<dbReference type="PANTHER" id="PTHR46599:SF3">
    <property type="entry name" value="PIGGYBAC TRANSPOSABLE ELEMENT-DERIVED PROTEIN 4"/>
    <property type="match status" value="1"/>
</dbReference>